<dbReference type="AlphaFoldDB" id="A0A9D6QI69"/>
<keyword evidence="5 7" id="KW-1133">Transmembrane helix</keyword>
<keyword evidence="3 7" id="KW-0812">Transmembrane</keyword>
<gene>
    <name evidence="9" type="ORF">HY076_01630</name>
</gene>
<dbReference type="InterPro" id="IPR022764">
    <property type="entry name" value="Peptidase_S54_rhomboid_dom"/>
</dbReference>
<dbReference type="InterPro" id="IPR035952">
    <property type="entry name" value="Rhomboid-like_sf"/>
</dbReference>
<evidence type="ECO:0000256" key="5">
    <source>
        <dbReference type="ARBA" id="ARBA00022989"/>
    </source>
</evidence>
<feature type="transmembrane region" description="Helical" evidence="7">
    <location>
        <begin position="193"/>
        <end position="213"/>
    </location>
</feature>
<evidence type="ECO:0000256" key="2">
    <source>
        <dbReference type="ARBA" id="ARBA00009045"/>
    </source>
</evidence>
<feature type="transmembrane region" description="Helical" evidence="7">
    <location>
        <begin position="170"/>
        <end position="186"/>
    </location>
</feature>
<keyword evidence="4" id="KW-0378">Hydrolase</keyword>
<dbReference type="Gene3D" id="1.20.1540.10">
    <property type="entry name" value="Rhomboid-like"/>
    <property type="match status" value="1"/>
</dbReference>
<evidence type="ECO:0000259" key="8">
    <source>
        <dbReference type="Pfam" id="PF01694"/>
    </source>
</evidence>
<organism evidence="9 10">
    <name type="scientific">Eiseniibacteriota bacterium</name>
    <dbReference type="NCBI Taxonomy" id="2212470"/>
    <lineage>
        <taxon>Bacteria</taxon>
        <taxon>Candidatus Eiseniibacteriota</taxon>
    </lineage>
</organism>
<dbReference type="SUPFAM" id="SSF144091">
    <property type="entry name" value="Rhomboid-like"/>
    <property type="match status" value="1"/>
</dbReference>
<protein>
    <submittedName>
        <fullName evidence="9">Rhomboid family intramembrane serine protease</fullName>
    </submittedName>
</protein>
<comment type="subcellular location">
    <subcellularLocation>
        <location evidence="1">Membrane</location>
        <topology evidence="1">Multi-pass membrane protein</topology>
    </subcellularLocation>
</comment>
<evidence type="ECO:0000256" key="7">
    <source>
        <dbReference type="SAM" id="Phobius"/>
    </source>
</evidence>
<reference evidence="9" key="1">
    <citation type="submission" date="2020-07" db="EMBL/GenBank/DDBJ databases">
        <title>Huge and variable diversity of episymbiotic CPR bacteria and DPANN archaea in groundwater ecosystems.</title>
        <authorList>
            <person name="He C.Y."/>
            <person name="Keren R."/>
            <person name="Whittaker M."/>
            <person name="Farag I.F."/>
            <person name="Doudna J."/>
            <person name="Cate J.H.D."/>
            <person name="Banfield J.F."/>
        </authorList>
    </citation>
    <scope>NUCLEOTIDE SEQUENCE</scope>
    <source>
        <strain evidence="9">NC_groundwater_928_Pr1_S-0.2um_72_17</strain>
    </source>
</reference>
<name>A0A9D6QI69_UNCEI</name>
<dbReference type="PANTHER" id="PTHR43731:SF14">
    <property type="entry name" value="PRESENILIN-ASSOCIATED RHOMBOID-LIKE PROTEIN, MITOCHONDRIAL"/>
    <property type="match status" value="1"/>
</dbReference>
<dbReference type="Pfam" id="PF01694">
    <property type="entry name" value="Rhomboid"/>
    <property type="match status" value="1"/>
</dbReference>
<dbReference type="GO" id="GO:0016020">
    <property type="term" value="C:membrane"/>
    <property type="evidence" value="ECO:0007669"/>
    <property type="project" value="UniProtKB-SubCell"/>
</dbReference>
<accession>A0A9D6QI69</accession>
<evidence type="ECO:0000256" key="6">
    <source>
        <dbReference type="ARBA" id="ARBA00023136"/>
    </source>
</evidence>
<comment type="caution">
    <text evidence="9">The sequence shown here is derived from an EMBL/GenBank/DDBJ whole genome shotgun (WGS) entry which is preliminary data.</text>
</comment>
<evidence type="ECO:0000256" key="1">
    <source>
        <dbReference type="ARBA" id="ARBA00004141"/>
    </source>
</evidence>
<dbReference type="Proteomes" id="UP000807850">
    <property type="component" value="Unassembled WGS sequence"/>
</dbReference>
<keyword evidence="6 7" id="KW-0472">Membrane</keyword>
<dbReference type="PANTHER" id="PTHR43731">
    <property type="entry name" value="RHOMBOID PROTEASE"/>
    <property type="match status" value="1"/>
</dbReference>
<dbReference type="InterPro" id="IPR050925">
    <property type="entry name" value="Rhomboid_protease_S54"/>
</dbReference>
<sequence>MRQTSGSMICPQCGKLISVTEEKCPFCGAWRPGLYGFTPAMNRWFGGRVDLIAVIIIGCIALYGVSLLLQPEAIFQSSGFLSFLSPGTRALYQLGMTGGLAWQQRWWWTLLTAIYLHGGILHIFFNVMWIRNLGPAVTEAYGPARAFVIFSVAGAAGFLLSNVVSGHESIGASGSIFGLMSALIVYGRQRGHAAMTAQLWQWAIIVFAMGFFMRGVNNWAHLGGFAGGWVTALGMRFSERREGRGVQLLALALLAATAAGIGLSFLNVTSILLRR</sequence>
<feature type="transmembrane region" description="Helical" evidence="7">
    <location>
        <begin position="249"/>
        <end position="273"/>
    </location>
</feature>
<feature type="transmembrane region" description="Helical" evidence="7">
    <location>
        <begin position="146"/>
        <end position="164"/>
    </location>
</feature>
<keyword evidence="9" id="KW-0645">Protease</keyword>
<feature type="transmembrane region" description="Helical" evidence="7">
    <location>
        <begin position="51"/>
        <end position="69"/>
    </location>
</feature>
<comment type="similarity">
    <text evidence="2">Belongs to the peptidase S54 family.</text>
</comment>
<evidence type="ECO:0000313" key="10">
    <source>
        <dbReference type="Proteomes" id="UP000807850"/>
    </source>
</evidence>
<evidence type="ECO:0000256" key="4">
    <source>
        <dbReference type="ARBA" id="ARBA00022801"/>
    </source>
</evidence>
<feature type="domain" description="Peptidase S54 rhomboid" evidence="8">
    <location>
        <begin position="107"/>
        <end position="233"/>
    </location>
</feature>
<dbReference type="EMBL" id="JACQAY010000049">
    <property type="protein sequence ID" value="MBI3538957.1"/>
    <property type="molecule type" value="Genomic_DNA"/>
</dbReference>
<evidence type="ECO:0000313" key="9">
    <source>
        <dbReference type="EMBL" id="MBI3538957.1"/>
    </source>
</evidence>
<feature type="transmembrane region" description="Helical" evidence="7">
    <location>
        <begin position="106"/>
        <end position="125"/>
    </location>
</feature>
<dbReference type="GO" id="GO:0004252">
    <property type="term" value="F:serine-type endopeptidase activity"/>
    <property type="evidence" value="ECO:0007669"/>
    <property type="project" value="InterPro"/>
</dbReference>
<proteinExistence type="inferred from homology"/>
<evidence type="ECO:0000256" key="3">
    <source>
        <dbReference type="ARBA" id="ARBA00022692"/>
    </source>
</evidence>
<dbReference type="GO" id="GO:0006508">
    <property type="term" value="P:proteolysis"/>
    <property type="evidence" value="ECO:0007669"/>
    <property type="project" value="UniProtKB-KW"/>
</dbReference>